<keyword evidence="17" id="KW-0464">Manganese</keyword>
<dbReference type="GO" id="GO:0007506">
    <property type="term" value="P:gonadal mesoderm development"/>
    <property type="evidence" value="ECO:0007669"/>
    <property type="project" value="UniProtKB-KW"/>
</dbReference>
<dbReference type="InterPro" id="IPR036389">
    <property type="entry name" value="RNase_III_sf"/>
</dbReference>
<keyword evidence="12" id="KW-0255">Endonuclease</keyword>
<evidence type="ECO:0000256" key="22">
    <source>
        <dbReference type="ARBA" id="ARBA00083702"/>
    </source>
</evidence>
<gene>
    <name evidence="28" type="primary">8234986</name>
    <name evidence="27" type="ORF">Phum_PHUM524860</name>
</gene>
<dbReference type="GO" id="GO:0003723">
    <property type="term" value="F:RNA binding"/>
    <property type="evidence" value="ECO:0007669"/>
    <property type="project" value="UniProtKB-UniRule"/>
</dbReference>
<feature type="compositionally biased region" description="Acidic residues" evidence="24">
    <location>
        <begin position="522"/>
        <end position="536"/>
    </location>
</feature>
<dbReference type="RefSeq" id="XP_002431397.1">
    <property type="nucleotide sequence ID" value="XM_002431352.1"/>
</dbReference>
<dbReference type="PROSITE" id="PS50142">
    <property type="entry name" value="RNASE_3_2"/>
    <property type="match status" value="2"/>
</dbReference>
<keyword evidence="15 23" id="KW-0694">RNA-binding</keyword>
<sequence>MSNMSNLNDNQSKKSFEKNESNQYSTLNHPSSFNKFNGKSDVNINSKQSCDYFPKESTNCNYYSNVLVNNIPTNCMPPSNSYSNQFASSNGYKNQYMFPECGNFPPVLHSSEENKNKFYNPNILNNYNVIDQNQLCLIPPQPVFLNYSMVGRNGDNYQAIPNINGNILPNSMPNCHYNSNGEIISNNVSNFPFPNVPNYQVLLTPATCNTSVNYKQNCDNEKSNFNSENYLPSNNNGNAHKKEYQERTSKNNMRNYGSRNKYEDEEFKYKNSKEYYNKKSYSSRHSRNRSRSRSRSYSRNRKRRISSRSRSRSRSRKKRNRYRSKSSSRSRSYSRSHHGSRSRSRSLSKDSYSNYKNKFYHSRSRSRNRRHYKSRSPPSYRTYKRRETYFDKRESNNSFVLKSDSYRQKLIKRWRMNYCENQDEMQKRLQEISQMNPEEILEEENKVWIRSAPAYCYYERDPNDLRRMKPTPKLDELCERFKYELVDRGKRIRDGQTLKCPAPIKPKQKLCKHKSQICSSSDDSESENSDESDDVNDMMEELQRKQKHPYRLHSELWYNDPGEMNDGPLCRCSAKARRSGIRHGFYAGENQKICCDVKSNNAGNLYCYRITISPPTNFLTRTPTIINYDDHEFIFEGFSLISHYPIQKLPTCKVIRFNIEYIILYVEEKLPENFSILELDLFYEYVFKEILELVDFDLKNSSHPENCPQFHFMPRFVRELPDNGRELLPMCEVLKYLLSSNKKLIEDGTLDSLHKMTSSEWQDFADLVKGMVVTNPGMKPCSLRVDQLDRDTDESVKKKENAKSCSMENYYYPEIVHFGIRPPQLSYAGNPEYQRAWRKYVKFRHLLANMPKPTAEDKQKLAAKENSLHSMRAHSKMKRDVTVTVSSKGFYQTGLMCDVVQHAMLIPVLVCHLRFHRSLVVLEEKINYKFKNKFLLQLALTHPSYRENFGTNSDHARNSLTNCGIRQPQYGDRRIHYMNTRKRGINTLISIMSRFGRKNETQSNIYHNERLEFLGDAVVEFITSIHLFHIFRDLEEGGLATYRAALVQNQHLSVLAKKLNLDEFMLYAHGSDLCHDLELKHAMANCFEALMGALFLDGGIESADKVFGMTLYGDDEDCSDVWFNYPPHPLQEQEPLGDRKWISHFPLLQNLTKFEEATGIEFKHIRLLARAFTDRSVGYTNLTLGSNQRLEFLGDSVLQLIASEYLYKYFPEHHEGHLSLLRSSLVNNKTQSVVCDDLGMTQYAVYANPKVELKVKDRADLLEAFLGALYVDNGLDICRVFCDVCFFPRLQIFIMNQDWNDPKSKLQQCCLTLRTMDNVEPDIPIYKVVECKGPTNTRVYTVAVYFRNKRLAKATGHSIQQAEMNAAQKAMEVSGPLFPQLDHQKRVIAKSLKTQKWPNRSSWSSQSLKE</sequence>
<evidence type="ECO:0000256" key="14">
    <source>
        <dbReference type="ARBA" id="ARBA00022842"/>
    </source>
</evidence>
<evidence type="ECO:0000256" key="18">
    <source>
        <dbReference type="ARBA" id="ARBA00023242"/>
    </source>
</evidence>
<dbReference type="Gene3D" id="1.10.1520.10">
    <property type="entry name" value="Ribonuclease III domain"/>
    <property type="match status" value="2"/>
</dbReference>
<reference evidence="27" key="1">
    <citation type="submission" date="2007-04" db="EMBL/GenBank/DDBJ databases">
        <title>Annotation of Pediculus humanus corporis strain USDA.</title>
        <authorList>
            <person name="Kirkness E."/>
            <person name="Hannick L."/>
            <person name="Hass B."/>
            <person name="Bruggner R."/>
            <person name="Lawson D."/>
            <person name="Bidwell S."/>
            <person name="Joardar V."/>
            <person name="Caler E."/>
            <person name="Walenz B."/>
            <person name="Inman J."/>
            <person name="Schobel S."/>
            <person name="Galinsky K."/>
            <person name="Amedeo P."/>
            <person name="Strausberg R."/>
        </authorList>
    </citation>
    <scope>NUCLEOTIDE SEQUENCE</scope>
    <source>
        <strain evidence="27">USDA</strain>
    </source>
</reference>
<dbReference type="FunFam" id="3.30.160.20:FF:000012">
    <property type="entry name" value="Drosha ribonuclease III"/>
    <property type="match status" value="1"/>
</dbReference>
<dbReference type="eggNOG" id="KOG1817">
    <property type="taxonomic scope" value="Eukaryota"/>
</dbReference>
<feature type="compositionally biased region" description="Basic residues" evidence="24">
    <location>
        <begin position="281"/>
        <end position="346"/>
    </location>
</feature>
<dbReference type="InterPro" id="IPR044442">
    <property type="entry name" value="RNAse_III_DSRM__animal"/>
</dbReference>
<dbReference type="PROSITE" id="PS50137">
    <property type="entry name" value="DS_RBD"/>
    <property type="match status" value="1"/>
</dbReference>
<evidence type="ECO:0000259" key="26">
    <source>
        <dbReference type="PROSITE" id="PS50142"/>
    </source>
</evidence>
<dbReference type="SMART" id="SM00535">
    <property type="entry name" value="RIBOc"/>
    <property type="match status" value="2"/>
</dbReference>
<dbReference type="Gene3D" id="3.30.160.20">
    <property type="match status" value="1"/>
</dbReference>
<evidence type="ECO:0000256" key="11">
    <source>
        <dbReference type="ARBA" id="ARBA00022737"/>
    </source>
</evidence>
<dbReference type="FunCoup" id="E0VZ53">
    <property type="interactions" value="1989"/>
</dbReference>
<evidence type="ECO:0000256" key="8">
    <source>
        <dbReference type="ARBA" id="ARBA00022517"/>
    </source>
</evidence>
<dbReference type="GO" id="GO:0031054">
    <property type="term" value="P:pre-miRNA processing"/>
    <property type="evidence" value="ECO:0007669"/>
    <property type="project" value="InterPro"/>
</dbReference>
<dbReference type="Pfam" id="PF26050">
    <property type="entry name" value="Helical_CED_Drosha"/>
    <property type="match status" value="1"/>
</dbReference>
<feature type="compositionally biased region" description="Basic residues" evidence="24">
    <location>
        <begin position="358"/>
        <end position="374"/>
    </location>
</feature>
<evidence type="ECO:0000256" key="17">
    <source>
        <dbReference type="ARBA" id="ARBA00023211"/>
    </source>
</evidence>
<dbReference type="PANTHER" id="PTHR11207:SF0">
    <property type="entry name" value="RIBONUCLEASE 3"/>
    <property type="match status" value="1"/>
</dbReference>
<comment type="cofactor">
    <cofactor evidence="3">
        <name>Mg(2+)</name>
        <dbReference type="ChEBI" id="CHEBI:18420"/>
    </cofactor>
</comment>
<dbReference type="Pfam" id="PF00636">
    <property type="entry name" value="Ribonuclease_3"/>
    <property type="match status" value="1"/>
</dbReference>
<evidence type="ECO:0000256" key="13">
    <source>
        <dbReference type="ARBA" id="ARBA00022801"/>
    </source>
</evidence>
<accession>E0VZ53</accession>
<dbReference type="HAMAP" id="MF_00104">
    <property type="entry name" value="RNase_III"/>
    <property type="match status" value="1"/>
</dbReference>
<feature type="region of interest" description="Disordered" evidence="24">
    <location>
        <begin position="221"/>
        <end position="259"/>
    </location>
</feature>
<dbReference type="PANTHER" id="PTHR11207">
    <property type="entry name" value="RIBONUCLEASE III"/>
    <property type="match status" value="1"/>
</dbReference>
<dbReference type="EMBL" id="DS235849">
    <property type="protein sequence ID" value="EEB18659.1"/>
    <property type="molecule type" value="Genomic_DNA"/>
</dbReference>
<keyword evidence="8" id="KW-0690">Ribosome biogenesis</keyword>
<feature type="compositionally biased region" description="Basic and acidic residues" evidence="24">
    <location>
        <begin position="11"/>
        <end position="20"/>
    </location>
</feature>
<evidence type="ECO:0000313" key="29">
    <source>
        <dbReference type="Proteomes" id="UP000009046"/>
    </source>
</evidence>
<feature type="region of interest" description="Disordered" evidence="24">
    <location>
        <begin position="515"/>
        <end position="536"/>
    </location>
</feature>
<evidence type="ECO:0000256" key="10">
    <source>
        <dbReference type="ARBA" id="ARBA00022723"/>
    </source>
</evidence>
<dbReference type="GO" id="GO:0031053">
    <property type="term" value="P:primary miRNA processing"/>
    <property type="evidence" value="ECO:0007669"/>
    <property type="project" value="TreeGrafter"/>
</dbReference>
<feature type="compositionally biased region" description="Polar residues" evidence="24">
    <location>
        <begin position="221"/>
        <end position="238"/>
    </location>
</feature>
<evidence type="ECO:0000256" key="21">
    <source>
        <dbReference type="ARBA" id="ARBA00078955"/>
    </source>
</evidence>
<dbReference type="GO" id="GO:0004525">
    <property type="term" value="F:ribonuclease III activity"/>
    <property type="evidence" value="ECO:0007669"/>
    <property type="project" value="UniProtKB-EC"/>
</dbReference>
<evidence type="ECO:0000313" key="28">
    <source>
        <dbReference type="EnsemblMetazoa" id="PHUM524860-PA"/>
    </source>
</evidence>
<evidence type="ECO:0000256" key="20">
    <source>
        <dbReference type="ARBA" id="ARBA00060285"/>
    </source>
</evidence>
<evidence type="ECO:0000256" key="3">
    <source>
        <dbReference type="ARBA" id="ARBA00001946"/>
    </source>
</evidence>
<evidence type="ECO:0000256" key="23">
    <source>
        <dbReference type="PROSITE-ProRule" id="PRU00266"/>
    </source>
</evidence>
<dbReference type="EMBL" id="AAZO01006371">
    <property type="status" value="NOT_ANNOTATED_CDS"/>
    <property type="molecule type" value="Genomic_DNA"/>
</dbReference>
<keyword evidence="9" id="KW-0540">Nuclease</keyword>
<evidence type="ECO:0000313" key="27">
    <source>
        <dbReference type="EMBL" id="EEB18659.1"/>
    </source>
</evidence>
<keyword evidence="10" id="KW-0479">Metal-binding</keyword>
<keyword evidence="18" id="KW-0539">Nucleus</keyword>
<comment type="function">
    <text evidence="20">Executes the initial step of microRNA (miRNA) processing in the nucleus, that is the cleavage of pri-miRNA to release pre-miRNA. Involved in pre-rRNA processing. Cleaves double-strand RNA and does not cleave single-strand RNA. Involved in fertility. Required for the function or synthesis of the let-7 miRNA.</text>
</comment>
<dbReference type="PROSITE" id="PS00517">
    <property type="entry name" value="RNASE_3_1"/>
    <property type="match status" value="2"/>
</dbReference>
<dbReference type="GO" id="GO:0046872">
    <property type="term" value="F:metal ion binding"/>
    <property type="evidence" value="ECO:0007669"/>
    <property type="project" value="UniProtKB-KW"/>
</dbReference>
<proteinExistence type="inferred from homology"/>
<comment type="similarity">
    <text evidence="5">Belongs to the ribonuclease III family.</text>
</comment>
<dbReference type="KEGG" id="phu:Phum_PHUM524860"/>
<dbReference type="InParanoid" id="E0VZ53"/>
<keyword evidence="11" id="KW-0677">Repeat</keyword>
<dbReference type="InterPro" id="IPR014720">
    <property type="entry name" value="dsRBD_dom"/>
</dbReference>
<feature type="region of interest" description="Disordered" evidence="24">
    <location>
        <begin position="1"/>
        <end position="40"/>
    </location>
</feature>
<keyword evidence="16" id="KW-0334">Gonadal differentiation</keyword>
<dbReference type="STRING" id="121224.E0VZ53"/>
<dbReference type="Pfam" id="PF00035">
    <property type="entry name" value="dsrm"/>
    <property type="match status" value="1"/>
</dbReference>
<evidence type="ECO:0000256" key="24">
    <source>
        <dbReference type="SAM" id="MobiDB-lite"/>
    </source>
</evidence>
<dbReference type="OrthoDB" id="67027at2759"/>
<evidence type="ECO:0000256" key="7">
    <source>
        <dbReference type="ARBA" id="ARBA00017706"/>
    </source>
</evidence>
<dbReference type="EnsemblMetazoa" id="PHUM524860-RA">
    <property type="protein sequence ID" value="PHUM524860-PA"/>
    <property type="gene ID" value="PHUM524860"/>
</dbReference>
<dbReference type="Proteomes" id="UP000009046">
    <property type="component" value="Unassembled WGS sequence"/>
</dbReference>
<reference evidence="28" key="3">
    <citation type="submission" date="2020-05" db="UniProtKB">
        <authorList>
            <consortium name="EnsemblMetazoa"/>
        </authorList>
    </citation>
    <scope>IDENTIFICATION</scope>
    <source>
        <strain evidence="28">USDA</strain>
    </source>
</reference>
<dbReference type="CDD" id="cd19877">
    <property type="entry name" value="DSRM_RNAse_III_meta_like"/>
    <property type="match status" value="1"/>
</dbReference>
<feature type="region of interest" description="Disordered" evidence="24">
    <location>
        <begin position="276"/>
        <end position="387"/>
    </location>
</feature>
<feature type="domain" description="RNase III" evidence="26">
    <location>
        <begin position="919"/>
        <end position="1099"/>
    </location>
</feature>
<feature type="domain" description="RNase III" evidence="26">
    <location>
        <begin position="1151"/>
        <end position="1274"/>
    </location>
</feature>
<dbReference type="GeneID" id="8234986"/>
<evidence type="ECO:0000259" key="25">
    <source>
        <dbReference type="PROSITE" id="PS50137"/>
    </source>
</evidence>
<comment type="catalytic activity">
    <reaction evidence="1">
        <text>Endonucleolytic cleavage to 5'-phosphomonoester.</text>
        <dbReference type="EC" id="3.1.26.3"/>
    </reaction>
</comment>
<evidence type="ECO:0000256" key="9">
    <source>
        <dbReference type="ARBA" id="ARBA00022722"/>
    </source>
</evidence>
<keyword evidence="13 27" id="KW-0378">Hydrolase</keyword>
<evidence type="ECO:0000256" key="15">
    <source>
        <dbReference type="ARBA" id="ARBA00022884"/>
    </source>
</evidence>
<dbReference type="InterPro" id="IPR011907">
    <property type="entry name" value="RNase_III"/>
</dbReference>
<dbReference type="InterPro" id="IPR058938">
    <property type="entry name" value="Helical_CED_Drosha"/>
</dbReference>
<evidence type="ECO:0000256" key="5">
    <source>
        <dbReference type="ARBA" id="ARBA00010183"/>
    </source>
</evidence>
<evidence type="ECO:0000256" key="6">
    <source>
        <dbReference type="ARBA" id="ARBA00012177"/>
    </source>
</evidence>
<dbReference type="GO" id="GO:0006364">
    <property type="term" value="P:rRNA processing"/>
    <property type="evidence" value="ECO:0007669"/>
    <property type="project" value="InterPro"/>
</dbReference>
<keyword evidence="14" id="KW-0460">Magnesium</keyword>
<dbReference type="SUPFAM" id="SSF54768">
    <property type="entry name" value="dsRNA-binding domain-like"/>
    <property type="match status" value="1"/>
</dbReference>
<dbReference type="CTD" id="8234986"/>
<evidence type="ECO:0000256" key="1">
    <source>
        <dbReference type="ARBA" id="ARBA00000109"/>
    </source>
</evidence>
<dbReference type="VEuPathDB" id="VectorBase:PHUM524860"/>
<feature type="compositionally biased region" description="Basic and acidic residues" evidence="24">
    <location>
        <begin position="240"/>
        <end position="249"/>
    </location>
</feature>
<protein>
    <recommendedName>
        <fullName evidence="7">Ribonuclease 3</fullName>
        <ecNumber evidence="6">3.1.26.3</ecNumber>
    </recommendedName>
    <alternativeName>
        <fullName evidence="19">Ribonuclease III</fullName>
    </alternativeName>
    <alternativeName>
        <fullName evidence="21 22">protein Drosha</fullName>
    </alternativeName>
</protein>
<comment type="subcellular location">
    <subcellularLocation>
        <location evidence="4">Nucleus</location>
    </subcellularLocation>
</comment>
<evidence type="ECO:0000256" key="19">
    <source>
        <dbReference type="ARBA" id="ARBA00032486"/>
    </source>
</evidence>
<dbReference type="GO" id="GO:0070877">
    <property type="term" value="C:microprocessor complex"/>
    <property type="evidence" value="ECO:0007669"/>
    <property type="project" value="TreeGrafter"/>
</dbReference>
<organism>
    <name type="scientific">Pediculus humanus subsp. corporis</name>
    <name type="common">Body louse</name>
    <dbReference type="NCBI Taxonomy" id="121224"/>
    <lineage>
        <taxon>Eukaryota</taxon>
        <taxon>Metazoa</taxon>
        <taxon>Ecdysozoa</taxon>
        <taxon>Arthropoda</taxon>
        <taxon>Hexapoda</taxon>
        <taxon>Insecta</taxon>
        <taxon>Pterygota</taxon>
        <taxon>Neoptera</taxon>
        <taxon>Paraneoptera</taxon>
        <taxon>Psocodea</taxon>
        <taxon>Troctomorpha</taxon>
        <taxon>Phthiraptera</taxon>
        <taxon>Anoplura</taxon>
        <taxon>Pediculidae</taxon>
        <taxon>Pediculus</taxon>
    </lineage>
</organism>
<dbReference type="SMART" id="SM00358">
    <property type="entry name" value="DSRM"/>
    <property type="match status" value="1"/>
</dbReference>
<feature type="compositionally biased region" description="Polar residues" evidence="24">
    <location>
        <begin position="21"/>
        <end position="40"/>
    </location>
</feature>
<keyword evidence="29" id="KW-1185">Reference proteome</keyword>
<keyword evidence="16" id="KW-0221">Differentiation</keyword>
<dbReference type="EC" id="3.1.26.3" evidence="6"/>
<name>E0VZ53_PEDHC</name>
<dbReference type="CDD" id="cd00593">
    <property type="entry name" value="RIBOc"/>
    <property type="match status" value="2"/>
</dbReference>
<feature type="domain" description="DRBM" evidence="25">
    <location>
        <begin position="1301"/>
        <end position="1376"/>
    </location>
</feature>
<evidence type="ECO:0000256" key="2">
    <source>
        <dbReference type="ARBA" id="ARBA00001936"/>
    </source>
</evidence>
<evidence type="ECO:0000256" key="12">
    <source>
        <dbReference type="ARBA" id="ARBA00022759"/>
    </source>
</evidence>
<dbReference type="Pfam" id="PF14622">
    <property type="entry name" value="Ribonucleas_3_3"/>
    <property type="match status" value="1"/>
</dbReference>
<dbReference type="FunFam" id="1.10.1520.10:FF:000002">
    <property type="entry name" value="Drosha ribonuclease III"/>
    <property type="match status" value="1"/>
</dbReference>
<evidence type="ECO:0000256" key="16">
    <source>
        <dbReference type="ARBA" id="ARBA00023156"/>
    </source>
</evidence>
<dbReference type="OMA" id="ENFTIHE"/>
<evidence type="ECO:0000256" key="4">
    <source>
        <dbReference type="ARBA" id="ARBA00004123"/>
    </source>
</evidence>
<dbReference type="SUPFAM" id="SSF69065">
    <property type="entry name" value="RNase III domain-like"/>
    <property type="match status" value="2"/>
</dbReference>
<feature type="compositionally biased region" description="Polar residues" evidence="24">
    <location>
        <begin position="1"/>
        <end position="10"/>
    </location>
</feature>
<reference evidence="27" key="2">
    <citation type="submission" date="2007-04" db="EMBL/GenBank/DDBJ databases">
        <title>The genome of the human body louse.</title>
        <authorList>
            <consortium name="The Human Body Louse Genome Consortium"/>
            <person name="Kirkness E."/>
            <person name="Walenz B."/>
            <person name="Hass B."/>
            <person name="Bruggner R."/>
            <person name="Strausberg R."/>
        </authorList>
    </citation>
    <scope>NUCLEOTIDE SEQUENCE</scope>
    <source>
        <strain evidence="27">USDA</strain>
    </source>
</reference>
<dbReference type="HOGENOM" id="CLU_004383_0_1_1"/>
<comment type="cofactor">
    <cofactor evidence="2">
        <name>Mn(2+)</name>
        <dbReference type="ChEBI" id="CHEBI:29035"/>
    </cofactor>
</comment>
<dbReference type="InterPro" id="IPR000999">
    <property type="entry name" value="RNase_III_dom"/>
</dbReference>